<proteinExistence type="predicted"/>
<comment type="caution">
    <text evidence="1">The sequence shown here is derived from an EMBL/GenBank/DDBJ whole genome shotgun (WGS) entry which is preliminary data.</text>
</comment>
<dbReference type="EMBL" id="JAPDRQ010000104">
    <property type="protein sequence ID" value="KAJ9655104.1"/>
    <property type="molecule type" value="Genomic_DNA"/>
</dbReference>
<dbReference type="Proteomes" id="UP001172386">
    <property type="component" value="Unassembled WGS sequence"/>
</dbReference>
<name>A0ACC3A4N9_9EURO</name>
<evidence type="ECO:0000313" key="2">
    <source>
        <dbReference type="Proteomes" id="UP001172386"/>
    </source>
</evidence>
<reference evidence="1" key="1">
    <citation type="submission" date="2022-10" db="EMBL/GenBank/DDBJ databases">
        <title>Culturing micro-colonial fungi from biological soil crusts in the Mojave desert and describing Neophaeococcomyces mojavensis, and introducing the new genera and species Taxawa tesnikishii.</title>
        <authorList>
            <person name="Kurbessoian T."/>
            <person name="Stajich J.E."/>
        </authorList>
    </citation>
    <scope>NUCLEOTIDE SEQUENCE</scope>
    <source>
        <strain evidence="1">JES_112</strain>
    </source>
</reference>
<organism evidence="1 2">
    <name type="scientific">Neophaeococcomyces mojaviensis</name>
    <dbReference type="NCBI Taxonomy" id="3383035"/>
    <lineage>
        <taxon>Eukaryota</taxon>
        <taxon>Fungi</taxon>
        <taxon>Dikarya</taxon>
        <taxon>Ascomycota</taxon>
        <taxon>Pezizomycotina</taxon>
        <taxon>Eurotiomycetes</taxon>
        <taxon>Chaetothyriomycetidae</taxon>
        <taxon>Chaetothyriales</taxon>
        <taxon>Chaetothyriales incertae sedis</taxon>
        <taxon>Neophaeococcomyces</taxon>
    </lineage>
</organism>
<accession>A0ACC3A4N9</accession>
<protein>
    <submittedName>
        <fullName evidence="1">Uncharacterized protein</fullName>
    </submittedName>
</protein>
<keyword evidence="2" id="KW-1185">Reference proteome</keyword>
<evidence type="ECO:0000313" key="1">
    <source>
        <dbReference type="EMBL" id="KAJ9655104.1"/>
    </source>
</evidence>
<sequence>MSKLLVIFGATGQQGGSVLDYVLNDAELSSKYVIRAITRDVNSDSAKKISSKGVEVVSADPNDDSTLRPALRGANTVFAMTFPSFADVSNTENIEVRQGKAITDAAVAERVDYLIFSTLPHVSKLSGGKYTKVQGFDGKAIVEQYIRQQQIKSAFFAPGSFMQNFNGIMKPRPVGDGTYSISRHCRSDTPLPLIDTAGDTGKWIGSILADPEKYEGKTFCAATKLYTLGEQAAILSKATGRTVVYKQLPPDVYRSMLPPVYGDILMEMMAYQEDFGYYGADQAEKIAWAAENARGKLTTFEEYLEKNPVHLD</sequence>
<gene>
    <name evidence="1" type="ORF">H2198_005960</name>
</gene>